<dbReference type="GO" id="GO:0016491">
    <property type="term" value="F:oxidoreductase activity"/>
    <property type="evidence" value="ECO:0007669"/>
    <property type="project" value="InterPro"/>
</dbReference>
<dbReference type="InterPro" id="IPR045087">
    <property type="entry name" value="Cu-oxidase_fam"/>
</dbReference>
<dbReference type="Pfam" id="PF07731">
    <property type="entry name" value="Cu-oxidase_2"/>
    <property type="match status" value="1"/>
</dbReference>
<dbReference type="Gene3D" id="2.60.40.420">
    <property type="entry name" value="Cupredoxins - blue copper proteins"/>
    <property type="match status" value="2"/>
</dbReference>
<evidence type="ECO:0000256" key="1">
    <source>
        <dbReference type="ARBA" id="ARBA00010609"/>
    </source>
</evidence>
<comment type="similarity">
    <text evidence="1">Belongs to the multicopper oxidase family.</text>
</comment>
<feature type="domain" description="Plastocyanin-like" evidence="2">
    <location>
        <begin position="91"/>
        <end position="144"/>
    </location>
</feature>
<accession>A0A7Y6MEJ4</accession>
<evidence type="ECO:0000313" key="4">
    <source>
        <dbReference type="Proteomes" id="UP000546126"/>
    </source>
</evidence>
<dbReference type="PANTHER" id="PTHR48267">
    <property type="entry name" value="CUPREDOXIN SUPERFAMILY PROTEIN"/>
    <property type="match status" value="1"/>
</dbReference>
<dbReference type="AlphaFoldDB" id="A0A7Y6MEJ4"/>
<proteinExistence type="inferred from homology"/>
<sequence>MDAGRELTLPQLHPLGPATRHRRLSLTEQGSADFPDVSPVVVQLGTVKNGVPNPLLWGDPVTENPALDPTEVWELYTFTADAHPIHRSTAAPRPPEPWERGFKDTVIAPPGEITRVKATFDLPGRYVRHCHILEHEDNEMMRPYQIIG</sequence>
<keyword evidence="4" id="KW-1185">Reference proteome</keyword>
<dbReference type="SUPFAM" id="SSF49503">
    <property type="entry name" value="Cupredoxins"/>
    <property type="match status" value="1"/>
</dbReference>
<protein>
    <submittedName>
        <fullName evidence="3">Multicopper oxidase domain-containing protein</fullName>
    </submittedName>
</protein>
<organism evidence="3 4">
    <name type="scientific">Nonomuraea rhodomycinica</name>
    <dbReference type="NCBI Taxonomy" id="1712872"/>
    <lineage>
        <taxon>Bacteria</taxon>
        <taxon>Bacillati</taxon>
        <taxon>Actinomycetota</taxon>
        <taxon>Actinomycetes</taxon>
        <taxon>Streptosporangiales</taxon>
        <taxon>Streptosporangiaceae</taxon>
        <taxon>Nonomuraea</taxon>
    </lineage>
</organism>
<evidence type="ECO:0000259" key="2">
    <source>
        <dbReference type="Pfam" id="PF07731"/>
    </source>
</evidence>
<evidence type="ECO:0000313" key="3">
    <source>
        <dbReference type="EMBL" id="NUW43774.1"/>
    </source>
</evidence>
<comment type="caution">
    <text evidence="3">The sequence shown here is derived from an EMBL/GenBank/DDBJ whole genome shotgun (WGS) entry which is preliminary data.</text>
</comment>
<dbReference type="InterPro" id="IPR008972">
    <property type="entry name" value="Cupredoxin"/>
</dbReference>
<dbReference type="EMBL" id="JABWGO010000007">
    <property type="protein sequence ID" value="NUW43774.1"/>
    <property type="molecule type" value="Genomic_DNA"/>
</dbReference>
<reference evidence="3 4" key="1">
    <citation type="submission" date="2020-06" db="EMBL/GenBank/DDBJ databases">
        <authorList>
            <person name="Chanama M."/>
        </authorList>
    </citation>
    <scope>NUCLEOTIDE SEQUENCE [LARGE SCALE GENOMIC DNA]</scope>
    <source>
        <strain evidence="3 4">TBRC6557</strain>
    </source>
</reference>
<dbReference type="GO" id="GO:0005507">
    <property type="term" value="F:copper ion binding"/>
    <property type="evidence" value="ECO:0007669"/>
    <property type="project" value="InterPro"/>
</dbReference>
<gene>
    <name evidence="3" type="ORF">HT134_27115</name>
</gene>
<dbReference type="Proteomes" id="UP000546126">
    <property type="component" value="Unassembled WGS sequence"/>
</dbReference>
<name>A0A7Y6MEJ4_9ACTN</name>
<dbReference type="InterPro" id="IPR011706">
    <property type="entry name" value="Cu-oxidase_C"/>
</dbReference>
<dbReference type="PANTHER" id="PTHR48267:SF1">
    <property type="entry name" value="BILIRUBIN OXIDASE"/>
    <property type="match status" value="1"/>
</dbReference>